<name>A0A8T2TGG0_CERRI</name>
<organism evidence="1 2">
    <name type="scientific">Ceratopteris richardii</name>
    <name type="common">Triangle waterfern</name>
    <dbReference type="NCBI Taxonomy" id="49495"/>
    <lineage>
        <taxon>Eukaryota</taxon>
        <taxon>Viridiplantae</taxon>
        <taxon>Streptophyta</taxon>
        <taxon>Embryophyta</taxon>
        <taxon>Tracheophyta</taxon>
        <taxon>Polypodiopsida</taxon>
        <taxon>Polypodiidae</taxon>
        <taxon>Polypodiales</taxon>
        <taxon>Pteridineae</taxon>
        <taxon>Pteridaceae</taxon>
        <taxon>Parkerioideae</taxon>
        <taxon>Ceratopteris</taxon>
    </lineage>
</organism>
<evidence type="ECO:0000313" key="1">
    <source>
        <dbReference type="EMBL" id="KAH7421630.1"/>
    </source>
</evidence>
<dbReference type="AlphaFoldDB" id="A0A8T2TGG0"/>
<dbReference type="EMBL" id="CM035418">
    <property type="protein sequence ID" value="KAH7421630.1"/>
    <property type="molecule type" value="Genomic_DNA"/>
</dbReference>
<comment type="caution">
    <text evidence="1">The sequence shown here is derived from an EMBL/GenBank/DDBJ whole genome shotgun (WGS) entry which is preliminary data.</text>
</comment>
<protein>
    <submittedName>
        <fullName evidence="1">Uncharacterized protein</fullName>
    </submittedName>
</protein>
<accession>A0A8T2TGG0</accession>
<proteinExistence type="predicted"/>
<evidence type="ECO:0000313" key="2">
    <source>
        <dbReference type="Proteomes" id="UP000825935"/>
    </source>
</evidence>
<gene>
    <name evidence="1" type="ORF">KP509_13G068300</name>
</gene>
<reference evidence="1" key="1">
    <citation type="submission" date="2021-08" db="EMBL/GenBank/DDBJ databases">
        <title>WGS assembly of Ceratopteris richardii.</title>
        <authorList>
            <person name="Marchant D.B."/>
            <person name="Chen G."/>
            <person name="Jenkins J."/>
            <person name="Shu S."/>
            <person name="Leebens-Mack J."/>
            <person name="Grimwood J."/>
            <person name="Schmutz J."/>
            <person name="Soltis P."/>
            <person name="Soltis D."/>
            <person name="Chen Z.-H."/>
        </authorList>
    </citation>
    <scope>NUCLEOTIDE SEQUENCE</scope>
    <source>
        <strain evidence="1">Whitten #5841</strain>
        <tissue evidence="1">Leaf</tissue>
    </source>
</reference>
<keyword evidence="2" id="KW-1185">Reference proteome</keyword>
<dbReference type="Proteomes" id="UP000825935">
    <property type="component" value="Chromosome 13"/>
</dbReference>
<sequence length="58" mass="7153">MRKLRCKKESERERERVRREEKMFCQSLALLVSDLADHCEGDYEFTRLRIYEITTLRD</sequence>